<evidence type="ECO:0000313" key="2">
    <source>
        <dbReference type="EMBL" id="BAT25314.1"/>
    </source>
</evidence>
<feature type="region of interest" description="Disordered" evidence="1">
    <location>
        <begin position="546"/>
        <end position="584"/>
    </location>
</feature>
<dbReference type="InterPro" id="IPR011990">
    <property type="entry name" value="TPR-like_helical_dom_sf"/>
</dbReference>
<evidence type="ECO:0008006" key="3">
    <source>
        <dbReference type="Google" id="ProtNLM"/>
    </source>
</evidence>
<organism evidence="2">
    <name type="scientific">Aureimonas altamirensis</name>
    <dbReference type="NCBI Taxonomy" id="370622"/>
    <lineage>
        <taxon>Bacteria</taxon>
        <taxon>Pseudomonadati</taxon>
        <taxon>Pseudomonadota</taxon>
        <taxon>Alphaproteobacteria</taxon>
        <taxon>Hyphomicrobiales</taxon>
        <taxon>Aurantimonadaceae</taxon>
        <taxon>Aureimonas</taxon>
    </lineage>
</organism>
<feature type="compositionally biased region" description="Gly residues" evidence="1">
    <location>
        <begin position="570"/>
        <end position="582"/>
    </location>
</feature>
<proteinExistence type="predicted"/>
<dbReference type="EMBL" id="LC066369">
    <property type="protein sequence ID" value="BAT25314.1"/>
    <property type="molecule type" value="Genomic_DNA"/>
</dbReference>
<evidence type="ECO:0000256" key="1">
    <source>
        <dbReference type="SAM" id="MobiDB-lite"/>
    </source>
</evidence>
<dbReference type="RefSeq" id="WP_060610416.1">
    <property type="nucleotide sequence ID" value="NZ_BBWQ01000025.1"/>
</dbReference>
<dbReference type="Gene3D" id="1.25.40.10">
    <property type="entry name" value="Tetratricopeptide repeat domain"/>
    <property type="match status" value="2"/>
</dbReference>
<feature type="region of interest" description="Disordered" evidence="1">
    <location>
        <begin position="512"/>
        <end position="531"/>
    </location>
</feature>
<name>A0A0P0YV93_9HYPH</name>
<feature type="region of interest" description="Disordered" evidence="1">
    <location>
        <begin position="42"/>
        <end position="66"/>
    </location>
</feature>
<protein>
    <recommendedName>
        <fullName evidence="3">Cellulose synthase</fullName>
    </recommendedName>
</protein>
<reference evidence="2" key="1">
    <citation type="journal article" date="2015" name="Proc. Natl. Acad. Sci. U.S.A.">
        <title>Bacterial clade with the ribosomal RNA operon on a small plasmid rather than the chromosome.</title>
        <authorList>
            <person name="Anda M."/>
            <person name="Ohtsubo Y."/>
            <person name="Okubo T."/>
            <person name="Sugawara M."/>
            <person name="Nagata Y."/>
            <person name="Tsuda M."/>
            <person name="Minamisawa K."/>
            <person name="Mitsui H."/>
        </authorList>
    </citation>
    <scope>NUCLEOTIDE SEQUENCE</scope>
    <source>
        <strain evidence="2">DSM 21988</strain>
    </source>
</reference>
<sequence length="752" mass="81269">MNNISLFGAGAGLIALLGISGPLSPFSSDVTRAPDSRLLAQATPAPTAPAASPAPASGPAPAASGVPEVDETALRYFARQGDTRRLEAEIARLRSLYPDWTPPADPLAVEDAGDPQLDRMWQLYAQGQYPQVREAIAQRQAREPAWQVPADLLDRLALAEARQQIINASDLKQFETVVRLGADNPSLLTCSDVDVLWRVAAAFAQTDRPARATDAYRYILTNCNDANERLATVQMALPLLSKNDLQQLLSLERTGPNGVGEFQPVRVDIARQAVADGGSNPDETVPQADLRLVEEAARASDTASDPMLLGWYYVQRQAYDDARRWFSMAAEREPTAEAARGLALSLIGLRQFAEAEAAMRPYSSESTQSRSVYLAAAANLLAIEPPVSLPQEVLARIVQEVATGRDAATAEQLGWYSYALNQFQTAGQWFTTSLEWRPDGELAAFGLALTRQRLGDAAGLRAIQQQWAGRSERIANIGRDWRGAAPQATTTPPAPVQTMQPVPLQPIAQALPQQPQPQQPLPQVIQQPQPQPLPQAMAYAEPAPMMQPAAPEQQPAPARQQAPAPRVAASGGGGGGGSGTTGCRGFVPPQSLSAQAALNRAWCLMELNRPMEAAPAFEVGLQTTNPTTRQDAAYGLALAYLRQNLVDKAAVAATMAPQPRARRIELEGSILSQRATSNFDAGRPVETIMTLDQRARIVPEQLDLMVLRGYSYMQLRRYRDAERVFKAVAATGNREGIRGLAAVREAMRPTSR</sequence>
<dbReference type="SUPFAM" id="SSF48452">
    <property type="entry name" value="TPR-like"/>
    <property type="match status" value="2"/>
</dbReference>
<feature type="compositionally biased region" description="Low complexity" evidence="1">
    <location>
        <begin position="546"/>
        <end position="569"/>
    </location>
</feature>
<dbReference type="AlphaFoldDB" id="A0A0P0YV93"/>
<feature type="compositionally biased region" description="Low complexity" evidence="1">
    <location>
        <begin position="42"/>
        <end position="65"/>
    </location>
</feature>
<feature type="compositionally biased region" description="Low complexity" evidence="1">
    <location>
        <begin position="521"/>
        <end position="531"/>
    </location>
</feature>
<accession>A0A0P0YV93</accession>